<dbReference type="OrthoDB" id="1346484at2"/>
<proteinExistence type="predicted"/>
<reference evidence="2 3" key="1">
    <citation type="submission" date="2016-12" db="EMBL/GenBank/DDBJ databases">
        <title>Comparative genomics of Bartonella apis.</title>
        <authorList>
            <person name="Engel P."/>
        </authorList>
    </citation>
    <scope>NUCLEOTIDE SEQUENCE [LARGE SCALE GENOMIC DNA]</scope>
    <source>
        <strain evidence="2 3">PEB0149</strain>
    </source>
</reference>
<dbReference type="RefSeq" id="WP_075870118.1">
    <property type="nucleotide sequence ID" value="NZ_CAMLAQ010000003.1"/>
</dbReference>
<accession>A0A1R0F8D5</accession>
<evidence type="ECO:0000313" key="2">
    <source>
        <dbReference type="EMBL" id="OLY43220.1"/>
    </source>
</evidence>
<sequence>MTKLIYALLVGIIGAIIVHICVVLMVPHFSELNTWKRLLATNNKYNFAPLGEDNPIVASTDPLFHLKACRFNLDDGPVHIKAEGTAPFWSMSVYDRNGTNFYSLNNHTMPNGKLDLVIGNPGQIMELKQSTPESVENSVLIGEDIADGFVILRSLKTKLTNNGDEFLDHAHCQTLDY</sequence>
<dbReference type="GeneID" id="92991657"/>
<gene>
    <name evidence="2" type="ORF">PEB0149_006440</name>
</gene>
<dbReference type="AlphaFoldDB" id="A0A1R0F8D5"/>
<organism evidence="2 3">
    <name type="scientific">Bartonella apis</name>
    <dbReference type="NCBI Taxonomy" id="1686310"/>
    <lineage>
        <taxon>Bacteria</taxon>
        <taxon>Pseudomonadati</taxon>
        <taxon>Pseudomonadota</taxon>
        <taxon>Alphaproteobacteria</taxon>
        <taxon>Hyphomicrobiales</taxon>
        <taxon>Bartonellaceae</taxon>
        <taxon>Bartonella</taxon>
    </lineage>
</organism>
<keyword evidence="1" id="KW-0472">Membrane</keyword>
<dbReference type="PIRSF" id="PIRSF010244">
    <property type="entry name" value="UCP010244_imp"/>
    <property type="match status" value="1"/>
</dbReference>
<dbReference type="EMBL" id="LXYT01000002">
    <property type="protein sequence ID" value="OLY43220.1"/>
    <property type="molecule type" value="Genomic_DNA"/>
</dbReference>
<keyword evidence="1" id="KW-1133">Transmembrane helix</keyword>
<keyword evidence="3" id="KW-1185">Reference proteome</keyword>
<feature type="transmembrane region" description="Helical" evidence="1">
    <location>
        <begin position="6"/>
        <end position="27"/>
    </location>
</feature>
<evidence type="ECO:0000313" key="3">
    <source>
        <dbReference type="Proteomes" id="UP000187344"/>
    </source>
</evidence>
<dbReference type="InterPro" id="IPR014456">
    <property type="entry name" value="UCP010244_IM"/>
</dbReference>
<comment type="caution">
    <text evidence="2">The sequence shown here is derived from an EMBL/GenBank/DDBJ whole genome shotgun (WGS) entry which is preliminary data.</text>
</comment>
<evidence type="ECO:0000256" key="1">
    <source>
        <dbReference type="SAM" id="Phobius"/>
    </source>
</evidence>
<dbReference type="Proteomes" id="UP000187344">
    <property type="component" value="Unassembled WGS sequence"/>
</dbReference>
<name>A0A1R0F8D5_9HYPH</name>
<protein>
    <submittedName>
        <fullName evidence="2">Putative membrane protein</fullName>
    </submittedName>
</protein>
<keyword evidence="1" id="KW-0812">Transmembrane</keyword>